<dbReference type="CDD" id="cd05233">
    <property type="entry name" value="SDR_c"/>
    <property type="match status" value="1"/>
</dbReference>
<evidence type="ECO:0000313" key="4">
    <source>
        <dbReference type="Proteomes" id="UP000799440"/>
    </source>
</evidence>
<keyword evidence="2" id="KW-0560">Oxidoreductase</keyword>
<evidence type="ECO:0000256" key="1">
    <source>
        <dbReference type="ARBA" id="ARBA00006484"/>
    </source>
</evidence>
<sequence length="243" mass="26196">MSPRTLIVFGSGPGLGSHTASAFARQGFNHIILLARNGARLQEDKAFVVQNNPGVRVDTLPLDLADLPSVSSALERIDELAGNTVEVVFFNAARARACEVFETTLEELEGDFSTMTLSLYHISSWFIPRVQTLAPTSSNPSSKPALLVTTNPLPSSPIPQLLSLSLTKAAQANLVQNLAQAFSGSGVKIGLIRVEGVVMPENRVLNSKTIAERIVGFWERGEGWEVRIQEDGEPDGEGEESVE</sequence>
<dbReference type="EMBL" id="MU006571">
    <property type="protein sequence ID" value="KAF2747730.1"/>
    <property type="molecule type" value="Genomic_DNA"/>
</dbReference>
<gene>
    <name evidence="3" type="ORF">M011DRAFT_467338</name>
</gene>
<protein>
    <submittedName>
        <fullName evidence="3">NAD(P)-binding protein</fullName>
    </submittedName>
</protein>
<evidence type="ECO:0000256" key="2">
    <source>
        <dbReference type="ARBA" id="ARBA00023002"/>
    </source>
</evidence>
<comment type="similarity">
    <text evidence="1">Belongs to the short-chain dehydrogenases/reductases (SDR) family.</text>
</comment>
<dbReference type="Pfam" id="PF00106">
    <property type="entry name" value="adh_short"/>
    <property type="match status" value="1"/>
</dbReference>
<dbReference type="AlphaFoldDB" id="A0A6A6VDV3"/>
<dbReference type="Gene3D" id="3.40.50.720">
    <property type="entry name" value="NAD(P)-binding Rossmann-like Domain"/>
    <property type="match status" value="1"/>
</dbReference>
<dbReference type="InterPro" id="IPR002347">
    <property type="entry name" value="SDR_fam"/>
</dbReference>
<dbReference type="GO" id="GO:0016491">
    <property type="term" value="F:oxidoreductase activity"/>
    <property type="evidence" value="ECO:0007669"/>
    <property type="project" value="UniProtKB-KW"/>
</dbReference>
<evidence type="ECO:0000313" key="3">
    <source>
        <dbReference type="EMBL" id="KAF2747730.1"/>
    </source>
</evidence>
<dbReference type="PANTHER" id="PTHR43669">
    <property type="entry name" value="5-KETO-D-GLUCONATE 5-REDUCTASE"/>
    <property type="match status" value="1"/>
</dbReference>
<accession>A0A6A6VDV3</accession>
<dbReference type="InterPro" id="IPR036291">
    <property type="entry name" value="NAD(P)-bd_dom_sf"/>
</dbReference>
<proteinExistence type="inferred from homology"/>
<dbReference type="PANTHER" id="PTHR43669:SF3">
    <property type="entry name" value="ALCOHOL DEHYDROGENASE, PUTATIVE (AFU_ORTHOLOGUE AFUA_3G03445)-RELATED"/>
    <property type="match status" value="1"/>
</dbReference>
<organism evidence="3 4">
    <name type="scientific">Sporormia fimetaria CBS 119925</name>
    <dbReference type="NCBI Taxonomy" id="1340428"/>
    <lineage>
        <taxon>Eukaryota</taxon>
        <taxon>Fungi</taxon>
        <taxon>Dikarya</taxon>
        <taxon>Ascomycota</taxon>
        <taxon>Pezizomycotina</taxon>
        <taxon>Dothideomycetes</taxon>
        <taxon>Pleosporomycetidae</taxon>
        <taxon>Pleosporales</taxon>
        <taxon>Sporormiaceae</taxon>
        <taxon>Sporormia</taxon>
    </lineage>
</organism>
<dbReference type="Proteomes" id="UP000799440">
    <property type="component" value="Unassembled WGS sequence"/>
</dbReference>
<dbReference type="OrthoDB" id="5336600at2759"/>
<keyword evidence="4" id="KW-1185">Reference proteome</keyword>
<dbReference type="SUPFAM" id="SSF51735">
    <property type="entry name" value="NAD(P)-binding Rossmann-fold domains"/>
    <property type="match status" value="1"/>
</dbReference>
<name>A0A6A6VDV3_9PLEO</name>
<reference evidence="3" key="1">
    <citation type="journal article" date="2020" name="Stud. Mycol.">
        <title>101 Dothideomycetes genomes: a test case for predicting lifestyles and emergence of pathogens.</title>
        <authorList>
            <person name="Haridas S."/>
            <person name="Albert R."/>
            <person name="Binder M."/>
            <person name="Bloem J."/>
            <person name="Labutti K."/>
            <person name="Salamov A."/>
            <person name="Andreopoulos B."/>
            <person name="Baker S."/>
            <person name="Barry K."/>
            <person name="Bills G."/>
            <person name="Bluhm B."/>
            <person name="Cannon C."/>
            <person name="Castanera R."/>
            <person name="Culley D."/>
            <person name="Daum C."/>
            <person name="Ezra D."/>
            <person name="Gonzalez J."/>
            <person name="Henrissat B."/>
            <person name="Kuo A."/>
            <person name="Liang C."/>
            <person name="Lipzen A."/>
            <person name="Lutzoni F."/>
            <person name="Magnuson J."/>
            <person name="Mondo S."/>
            <person name="Nolan M."/>
            <person name="Ohm R."/>
            <person name="Pangilinan J."/>
            <person name="Park H.-J."/>
            <person name="Ramirez L."/>
            <person name="Alfaro M."/>
            <person name="Sun H."/>
            <person name="Tritt A."/>
            <person name="Yoshinaga Y."/>
            <person name="Zwiers L.-H."/>
            <person name="Turgeon B."/>
            <person name="Goodwin S."/>
            <person name="Spatafora J."/>
            <person name="Crous P."/>
            <person name="Grigoriev I."/>
        </authorList>
    </citation>
    <scope>NUCLEOTIDE SEQUENCE</scope>
    <source>
        <strain evidence="3">CBS 119925</strain>
    </source>
</reference>